<evidence type="ECO:0000256" key="1">
    <source>
        <dbReference type="SAM" id="MobiDB-lite"/>
    </source>
</evidence>
<dbReference type="EMBL" id="KZ772673">
    <property type="protein sequence ID" value="PTQ50465.1"/>
    <property type="molecule type" value="Genomic_DNA"/>
</dbReference>
<gene>
    <name evidence="2" type="ORF">MARPO_0001s0429</name>
</gene>
<protein>
    <submittedName>
        <fullName evidence="2">Uncharacterized protein</fullName>
    </submittedName>
</protein>
<proteinExistence type="predicted"/>
<reference evidence="3" key="1">
    <citation type="journal article" date="2017" name="Cell">
        <title>Insights into land plant evolution garnered from the Marchantia polymorpha genome.</title>
        <authorList>
            <person name="Bowman J.L."/>
            <person name="Kohchi T."/>
            <person name="Yamato K.T."/>
            <person name="Jenkins J."/>
            <person name="Shu S."/>
            <person name="Ishizaki K."/>
            <person name="Yamaoka S."/>
            <person name="Nishihama R."/>
            <person name="Nakamura Y."/>
            <person name="Berger F."/>
            <person name="Adam C."/>
            <person name="Aki S.S."/>
            <person name="Althoff F."/>
            <person name="Araki T."/>
            <person name="Arteaga-Vazquez M.A."/>
            <person name="Balasubrmanian S."/>
            <person name="Barry K."/>
            <person name="Bauer D."/>
            <person name="Boehm C.R."/>
            <person name="Briginshaw L."/>
            <person name="Caballero-Perez J."/>
            <person name="Catarino B."/>
            <person name="Chen F."/>
            <person name="Chiyoda S."/>
            <person name="Chovatia M."/>
            <person name="Davies K.M."/>
            <person name="Delmans M."/>
            <person name="Demura T."/>
            <person name="Dierschke T."/>
            <person name="Dolan L."/>
            <person name="Dorantes-Acosta A.E."/>
            <person name="Eklund D.M."/>
            <person name="Florent S.N."/>
            <person name="Flores-Sandoval E."/>
            <person name="Fujiyama A."/>
            <person name="Fukuzawa H."/>
            <person name="Galik B."/>
            <person name="Grimanelli D."/>
            <person name="Grimwood J."/>
            <person name="Grossniklaus U."/>
            <person name="Hamada T."/>
            <person name="Haseloff J."/>
            <person name="Hetherington A.J."/>
            <person name="Higo A."/>
            <person name="Hirakawa Y."/>
            <person name="Hundley H.N."/>
            <person name="Ikeda Y."/>
            <person name="Inoue K."/>
            <person name="Inoue S.I."/>
            <person name="Ishida S."/>
            <person name="Jia Q."/>
            <person name="Kakita M."/>
            <person name="Kanazawa T."/>
            <person name="Kawai Y."/>
            <person name="Kawashima T."/>
            <person name="Kennedy M."/>
            <person name="Kinose K."/>
            <person name="Kinoshita T."/>
            <person name="Kohara Y."/>
            <person name="Koide E."/>
            <person name="Komatsu K."/>
            <person name="Kopischke S."/>
            <person name="Kubo M."/>
            <person name="Kyozuka J."/>
            <person name="Lagercrantz U."/>
            <person name="Lin S.S."/>
            <person name="Lindquist E."/>
            <person name="Lipzen A.M."/>
            <person name="Lu C.W."/>
            <person name="De Luna E."/>
            <person name="Martienssen R.A."/>
            <person name="Minamino N."/>
            <person name="Mizutani M."/>
            <person name="Mizutani M."/>
            <person name="Mochizuki N."/>
            <person name="Monte I."/>
            <person name="Mosher R."/>
            <person name="Nagasaki H."/>
            <person name="Nakagami H."/>
            <person name="Naramoto S."/>
            <person name="Nishitani K."/>
            <person name="Ohtani M."/>
            <person name="Okamoto T."/>
            <person name="Okumura M."/>
            <person name="Phillips J."/>
            <person name="Pollak B."/>
            <person name="Reinders A."/>
            <person name="Rovekamp M."/>
            <person name="Sano R."/>
            <person name="Sawa S."/>
            <person name="Schmid M.W."/>
            <person name="Shirakawa M."/>
            <person name="Solano R."/>
            <person name="Spunde A."/>
            <person name="Suetsugu N."/>
            <person name="Sugano S."/>
            <person name="Sugiyama A."/>
            <person name="Sun R."/>
            <person name="Suzuki Y."/>
            <person name="Takenaka M."/>
            <person name="Takezawa D."/>
            <person name="Tomogane H."/>
            <person name="Tsuzuki M."/>
            <person name="Ueda T."/>
            <person name="Umeda M."/>
            <person name="Ward J.M."/>
            <person name="Watanabe Y."/>
            <person name="Yazaki K."/>
            <person name="Yokoyama R."/>
            <person name="Yoshitake Y."/>
            <person name="Yotsui I."/>
            <person name="Zachgo S."/>
            <person name="Schmutz J."/>
        </authorList>
    </citation>
    <scope>NUCLEOTIDE SEQUENCE [LARGE SCALE GENOMIC DNA]</scope>
    <source>
        <strain evidence="3">Tak-1</strain>
    </source>
</reference>
<dbReference type="AlphaFoldDB" id="A0A2R6XWJ0"/>
<feature type="compositionally biased region" description="Polar residues" evidence="1">
    <location>
        <begin position="87"/>
        <end position="96"/>
    </location>
</feature>
<keyword evidence="3" id="KW-1185">Reference proteome</keyword>
<feature type="region of interest" description="Disordered" evidence="1">
    <location>
        <begin position="78"/>
        <end position="138"/>
    </location>
</feature>
<feature type="region of interest" description="Disordered" evidence="1">
    <location>
        <begin position="1"/>
        <end position="61"/>
    </location>
</feature>
<evidence type="ECO:0000313" key="3">
    <source>
        <dbReference type="Proteomes" id="UP000244005"/>
    </source>
</evidence>
<dbReference type="Proteomes" id="UP000244005">
    <property type="component" value="Unassembled WGS sequence"/>
</dbReference>
<accession>A0A2R6XWJ0</accession>
<name>A0A2R6XWJ0_MARPO</name>
<evidence type="ECO:0000313" key="2">
    <source>
        <dbReference type="EMBL" id="PTQ50465.1"/>
    </source>
</evidence>
<organism evidence="2 3">
    <name type="scientific">Marchantia polymorpha</name>
    <name type="common">Common liverwort</name>
    <name type="synonym">Marchantia aquatica</name>
    <dbReference type="NCBI Taxonomy" id="3197"/>
    <lineage>
        <taxon>Eukaryota</taxon>
        <taxon>Viridiplantae</taxon>
        <taxon>Streptophyta</taxon>
        <taxon>Embryophyta</taxon>
        <taxon>Marchantiophyta</taxon>
        <taxon>Marchantiopsida</taxon>
        <taxon>Marchantiidae</taxon>
        <taxon>Marchantiales</taxon>
        <taxon>Marchantiaceae</taxon>
        <taxon>Marchantia</taxon>
    </lineage>
</organism>
<feature type="compositionally biased region" description="Basic and acidic residues" evidence="1">
    <location>
        <begin position="12"/>
        <end position="28"/>
    </location>
</feature>
<sequence>MPVQAAWPATGRTDDRMDGTDAERERTQQRSAEGESQGPVLGYPCSVIPEGKRKRKRTGATTHWAAAALRHARPVFPACPRGERQSRSCPCSSTAELTLRSPSGVRTPTTGEVGGERRESRPPPPLPPAGLGAVSRKGAQCTALGFAGGERERERVRE</sequence>